<organism evidence="2 3">
    <name type="scientific">Paramuricea clavata</name>
    <name type="common">Red gorgonian</name>
    <name type="synonym">Violescent sea-whip</name>
    <dbReference type="NCBI Taxonomy" id="317549"/>
    <lineage>
        <taxon>Eukaryota</taxon>
        <taxon>Metazoa</taxon>
        <taxon>Cnidaria</taxon>
        <taxon>Anthozoa</taxon>
        <taxon>Octocorallia</taxon>
        <taxon>Malacalcyonacea</taxon>
        <taxon>Plexauridae</taxon>
        <taxon>Paramuricea</taxon>
    </lineage>
</organism>
<gene>
    <name evidence="2" type="ORF">PACLA_8A019390</name>
</gene>
<dbReference type="PANTHER" id="PTHR35558:SF1">
    <property type="entry name" value="ENDONUCLEASE_EXONUCLEASE_PHOSPHATASE DOMAIN-CONTAINING PROTEIN"/>
    <property type="match status" value="1"/>
</dbReference>
<dbReference type="PANTHER" id="PTHR35558">
    <property type="entry name" value="SGNH_HYDRO DOMAIN-CONTAINING PROTEIN"/>
    <property type="match status" value="1"/>
</dbReference>
<feature type="non-terminal residue" evidence="2">
    <location>
        <position position="1"/>
    </location>
</feature>
<feature type="compositionally biased region" description="Polar residues" evidence="1">
    <location>
        <begin position="72"/>
        <end position="81"/>
    </location>
</feature>
<dbReference type="InterPro" id="IPR043502">
    <property type="entry name" value="DNA/RNA_pol_sf"/>
</dbReference>
<feature type="compositionally biased region" description="Polar residues" evidence="1">
    <location>
        <begin position="34"/>
        <end position="54"/>
    </location>
</feature>
<evidence type="ECO:0000313" key="2">
    <source>
        <dbReference type="EMBL" id="CAB3990118.1"/>
    </source>
</evidence>
<dbReference type="OrthoDB" id="445357at2759"/>
<keyword evidence="3" id="KW-1185">Reference proteome</keyword>
<dbReference type="Gene3D" id="1.10.720.30">
    <property type="entry name" value="SAP domain"/>
    <property type="match status" value="1"/>
</dbReference>
<reference evidence="2" key="1">
    <citation type="submission" date="2020-04" db="EMBL/GenBank/DDBJ databases">
        <authorList>
            <person name="Alioto T."/>
            <person name="Alioto T."/>
            <person name="Gomez Garrido J."/>
        </authorList>
    </citation>
    <scope>NUCLEOTIDE SEQUENCE</scope>
    <source>
        <strain evidence="2">A484AB</strain>
    </source>
</reference>
<dbReference type="InterPro" id="IPR010998">
    <property type="entry name" value="Integrase_recombinase_N"/>
</dbReference>
<evidence type="ECO:0000256" key="1">
    <source>
        <dbReference type="SAM" id="MobiDB-lite"/>
    </source>
</evidence>
<accession>A0A7D9HTE6</accession>
<dbReference type="PROSITE" id="PS50800">
    <property type="entry name" value="SAP"/>
    <property type="match status" value="1"/>
</dbReference>
<sequence length="691" mass="77622">MPPIRNQEYSLSDLRRKCAEKGLSTKGRKATLVSRLQQYASSGPSTTSQPLDNATPSASTSQTSTPVPTGESVHTPSLLNDAQMTQVRSIVSRSIEESITEIASQAAHAAVNALQCSATSPNESSPATLKDRVADHHATLTSSTRSPNPVPAAVPTVVIPDFPPHVPENESFVPTQMPSYGHPALDVPAAYVKQIQTGEFFDLAKLLPREFPSIVEEDSVVLTLENSIIKAKKANQQTQKITNIEQWTTAFTVYMGILTSKFPSRSQELLQYMSLIRYASQTHRGLGWCIYDHKFRRKAALNASLNWSQIDQQLWLCLFTIPPDILRREYPLFTNGPQQNTILSGAARRGNTCHEYNKRDDFLVIEPKSELFSPESPCQQSLAAMLLTFNNLNIPIAPSKTQGPLQVLDFMGITLDTLRMEARLPTEKVERLKELFGQFENRRSCTLKQLQSLIGTLNFACKVVPPAPTVHTIGTSCRSQPMLHPHFSANNLKKDIEKYINLAVAPSTKQTYSSGEKRFVEFILLVKRTQVEHCLPATESMLTEFVVYLARTIKHSSIKNYLAAVRHYHIRQGFKLNFQKMTRLQLVLRGIKRAQGGQIRIRLPITIHHLQLFHLLLSIPSTKNYDSLMFWAAMTLAFFGFLRLGELTCNSKFNTDTHLTPDNISFNFIQETQKPKSMTILIKESKTDPFR</sequence>
<dbReference type="SUPFAM" id="SSF56672">
    <property type="entry name" value="DNA/RNA polymerases"/>
    <property type="match status" value="1"/>
</dbReference>
<evidence type="ECO:0000313" key="3">
    <source>
        <dbReference type="Proteomes" id="UP001152795"/>
    </source>
</evidence>
<dbReference type="InterPro" id="IPR036361">
    <property type="entry name" value="SAP_dom_sf"/>
</dbReference>
<dbReference type="AlphaFoldDB" id="A0A7D9HTE6"/>
<comment type="caution">
    <text evidence="2">The sequence shown here is derived from an EMBL/GenBank/DDBJ whole genome shotgun (WGS) entry which is preliminary data.</text>
</comment>
<name>A0A7D9HTE6_PARCT</name>
<dbReference type="InterPro" id="IPR003034">
    <property type="entry name" value="SAP_dom"/>
</dbReference>
<dbReference type="EMBL" id="CACRXK020001604">
    <property type="protein sequence ID" value="CAB3990118.1"/>
    <property type="molecule type" value="Genomic_DNA"/>
</dbReference>
<dbReference type="SMART" id="SM00513">
    <property type="entry name" value="SAP"/>
    <property type="match status" value="1"/>
</dbReference>
<protein>
    <submittedName>
        <fullName evidence="2">Uncharacterized protein</fullName>
    </submittedName>
</protein>
<proteinExistence type="predicted"/>
<dbReference type="Proteomes" id="UP001152795">
    <property type="component" value="Unassembled WGS sequence"/>
</dbReference>
<feature type="region of interest" description="Disordered" evidence="1">
    <location>
        <begin position="20"/>
        <end position="81"/>
    </location>
</feature>
<dbReference type="SUPFAM" id="SSF68906">
    <property type="entry name" value="SAP domain"/>
    <property type="match status" value="1"/>
</dbReference>
<dbReference type="Gene3D" id="1.10.150.130">
    <property type="match status" value="1"/>
</dbReference>
<dbReference type="SUPFAM" id="SSF47823">
    <property type="entry name" value="lambda integrase-like, N-terminal domain"/>
    <property type="match status" value="1"/>
</dbReference>
<feature type="compositionally biased region" description="Low complexity" evidence="1">
    <location>
        <begin position="55"/>
        <end position="69"/>
    </location>
</feature>
<dbReference type="Pfam" id="PF02037">
    <property type="entry name" value="SAP"/>
    <property type="match status" value="1"/>
</dbReference>